<proteinExistence type="predicted"/>
<keyword evidence="2" id="KW-1185">Reference proteome</keyword>
<reference evidence="1 2" key="1">
    <citation type="submission" date="2015-10" db="EMBL/GenBank/DDBJ databases">
        <title>Transcriptomic analysis of a linuron degrading triple-species bacterial consortium.</title>
        <authorList>
            <person name="Albers P."/>
        </authorList>
    </citation>
    <scope>NUCLEOTIDE SEQUENCE [LARGE SCALE GENOMIC DNA]</scope>
    <source>
        <strain evidence="1 2">WDL6</strain>
    </source>
</reference>
<name>A0A120CT35_HYPSL</name>
<evidence type="ECO:0000313" key="1">
    <source>
        <dbReference type="EMBL" id="KWT64004.1"/>
    </source>
</evidence>
<gene>
    <name evidence="1" type="ORF">APY04_3541</name>
</gene>
<organism evidence="1 2">
    <name type="scientific">Hyphomicrobium sulfonivorans</name>
    <dbReference type="NCBI Taxonomy" id="121290"/>
    <lineage>
        <taxon>Bacteria</taxon>
        <taxon>Pseudomonadati</taxon>
        <taxon>Pseudomonadota</taxon>
        <taxon>Alphaproteobacteria</taxon>
        <taxon>Hyphomicrobiales</taxon>
        <taxon>Hyphomicrobiaceae</taxon>
        <taxon>Hyphomicrobium</taxon>
    </lineage>
</organism>
<dbReference type="AlphaFoldDB" id="A0A120CT35"/>
<protein>
    <submittedName>
        <fullName evidence="1">Uncharacterized protein</fullName>
    </submittedName>
</protein>
<dbReference type="Proteomes" id="UP000059074">
    <property type="component" value="Unassembled WGS sequence"/>
</dbReference>
<accession>A0A120CT35</accession>
<sequence length="45" mass="5268">MRTAEAPKDIHEDILGHVHMYGEGTSLEHRQKWLQRIAFEVPARL</sequence>
<dbReference type="PATRIC" id="fig|121290.4.peg.2250"/>
<dbReference type="EMBL" id="LMTR01000096">
    <property type="protein sequence ID" value="KWT64004.1"/>
    <property type="molecule type" value="Genomic_DNA"/>
</dbReference>
<comment type="caution">
    <text evidence="1">The sequence shown here is derived from an EMBL/GenBank/DDBJ whole genome shotgun (WGS) entry which is preliminary data.</text>
</comment>
<evidence type="ECO:0000313" key="2">
    <source>
        <dbReference type="Proteomes" id="UP000059074"/>
    </source>
</evidence>